<dbReference type="InterPro" id="IPR036388">
    <property type="entry name" value="WH-like_DNA-bd_sf"/>
</dbReference>
<dbReference type="Pfam" id="PF00027">
    <property type="entry name" value="cNMP_binding"/>
    <property type="match status" value="1"/>
</dbReference>
<dbReference type="EMBL" id="VOBR01000004">
    <property type="protein sequence ID" value="TWP53153.1"/>
    <property type="molecule type" value="Genomic_DNA"/>
</dbReference>
<dbReference type="PROSITE" id="PS50042">
    <property type="entry name" value="CNMP_BINDING_3"/>
    <property type="match status" value="1"/>
</dbReference>
<dbReference type="SUPFAM" id="SSF46785">
    <property type="entry name" value="Winged helix' DNA-binding domain"/>
    <property type="match status" value="1"/>
</dbReference>
<keyword evidence="3" id="KW-0804">Transcription</keyword>
<dbReference type="InterPro" id="IPR018490">
    <property type="entry name" value="cNMP-bd_dom_sf"/>
</dbReference>
<dbReference type="Gene3D" id="1.10.10.10">
    <property type="entry name" value="Winged helix-like DNA-binding domain superfamily/Winged helix DNA-binding domain"/>
    <property type="match status" value="1"/>
</dbReference>
<accession>A0A563EZU8</accession>
<evidence type="ECO:0000256" key="2">
    <source>
        <dbReference type="ARBA" id="ARBA00023125"/>
    </source>
</evidence>
<dbReference type="AlphaFoldDB" id="A0A563EZU8"/>
<name>A0A563EZU8_9PSEU</name>
<evidence type="ECO:0000256" key="3">
    <source>
        <dbReference type="ARBA" id="ARBA00023163"/>
    </source>
</evidence>
<dbReference type="Gene3D" id="2.60.120.10">
    <property type="entry name" value="Jelly Rolls"/>
    <property type="match status" value="1"/>
</dbReference>
<feature type="domain" description="HTH crp-type" evidence="5">
    <location>
        <begin position="131"/>
        <end position="204"/>
    </location>
</feature>
<gene>
    <name evidence="6" type="ORF">FKR81_07530</name>
</gene>
<evidence type="ECO:0000259" key="5">
    <source>
        <dbReference type="PROSITE" id="PS51063"/>
    </source>
</evidence>
<sequence length="212" mass="22917">MLDESTRQAFRSVADVRNFRSGAVVINEGDRSGWVLVLTAGRVKVVSSTGGGHDAVLGVREPGDIIGEMSAVDGNPRSASVIAVEDVTALFLPAGRFTELMREPAVSAALLKIISGRLRIASLRRAEYADRTTLVRVVALLIELVNRYGVQTADGWLITLRISQQEIAGLVSASREAVSRALRVLRDDGVLSTGRQKLVVHRPEELHRLLSA</sequence>
<evidence type="ECO:0000259" key="4">
    <source>
        <dbReference type="PROSITE" id="PS50042"/>
    </source>
</evidence>
<dbReference type="SUPFAM" id="SSF51206">
    <property type="entry name" value="cAMP-binding domain-like"/>
    <property type="match status" value="1"/>
</dbReference>
<dbReference type="OrthoDB" id="3625614at2"/>
<dbReference type="InterPro" id="IPR000595">
    <property type="entry name" value="cNMP-bd_dom"/>
</dbReference>
<dbReference type="Proteomes" id="UP000316639">
    <property type="component" value="Unassembled WGS sequence"/>
</dbReference>
<dbReference type="InterPro" id="IPR050397">
    <property type="entry name" value="Env_Response_Regulators"/>
</dbReference>
<protein>
    <submittedName>
        <fullName evidence="6">Crp/Fnr family transcriptional regulator</fullName>
    </submittedName>
</protein>
<evidence type="ECO:0000313" key="7">
    <source>
        <dbReference type="Proteomes" id="UP000316639"/>
    </source>
</evidence>
<dbReference type="SMART" id="SM00419">
    <property type="entry name" value="HTH_CRP"/>
    <property type="match status" value="1"/>
</dbReference>
<dbReference type="CDD" id="cd00038">
    <property type="entry name" value="CAP_ED"/>
    <property type="match status" value="1"/>
</dbReference>
<keyword evidence="2" id="KW-0238">DNA-binding</keyword>
<evidence type="ECO:0000256" key="1">
    <source>
        <dbReference type="ARBA" id="ARBA00023015"/>
    </source>
</evidence>
<dbReference type="PANTHER" id="PTHR24567">
    <property type="entry name" value="CRP FAMILY TRANSCRIPTIONAL REGULATORY PROTEIN"/>
    <property type="match status" value="1"/>
</dbReference>
<keyword evidence="7" id="KW-1185">Reference proteome</keyword>
<dbReference type="InterPro" id="IPR012318">
    <property type="entry name" value="HTH_CRP"/>
</dbReference>
<dbReference type="InterPro" id="IPR014710">
    <property type="entry name" value="RmlC-like_jellyroll"/>
</dbReference>
<feature type="domain" description="Cyclic nucleotide-binding" evidence="4">
    <location>
        <begin position="1"/>
        <end position="101"/>
    </location>
</feature>
<evidence type="ECO:0000313" key="6">
    <source>
        <dbReference type="EMBL" id="TWP53153.1"/>
    </source>
</evidence>
<dbReference type="PANTHER" id="PTHR24567:SF74">
    <property type="entry name" value="HTH-TYPE TRANSCRIPTIONAL REGULATOR ARCR"/>
    <property type="match status" value="1"/>
</dbReference>
<keyword evidence="1" id="KW-0805">Transcription regulation</keyword>
<dbReference type="InterPro" id="IPR036390">
    <property type="entry name" value="WH_DNA-bd_sf"/>
</dbReference>
<comment type="caution">
    <text evidence="6">The sequence shown here is derived from an EMBL/GenBank/DDBJ whole genome shotgun (WGS) entry which is preliminary data.</text>
</comment>
<proteinExistence type="predicted"/>
<organism evidence="6 7">
    <name type="scientific">Lentzea tibetensis</name>
    <dbReference type="NCBI Taxonomy" id="2591470"/>
    <lineage>
        <taxon>Bacteria</taxon>
        <taxon>Bacillati</taxon>
        <taxon>Actinomycetota</taxon>
        <taxon>Actinomycetes</taxon>
        <taxon>Pseudonocardiales</taxon>
        <taxon>Pseudonocardiaceae</taxon>
        <taxon>Lentzea</taxon>
    </lineage>
</organism>
<dbReference type="SMART" id="SM00100">
    <property type="entry name" value="cNMP"/>
    <property type="match status" value="1"/>
</dbReference>
<reference evidence="6 7" key="1">
    <citation type="submission" date="2019-07" db="EMBL/GenBank/DDBJ databases">
        <title>Lentzea xizangensis sp. nov., isolated from Qinghai-Tibetan Plateau Soils.</title>
        <authorList>
            <person name="Huang J."/>
        </authorList>
    </citation>
    <scope>NUCLEOTIDE SEQUENCE [LARGE SCALE GENOMIC DNA]</scope>
    <source>
        <strain evidence="6 7">FXJ1.1311</strain>
    </source>
</reference>
<dbReference type="GO" id="GO:0005829">
    <property type="term" value="C:cytosol"/>
    <property type="evidence" value="ECO:0007669"/>
    <property type="project" value="TreeGrafter"/>
</dbReference>
<dbReference type="GO" id="GO:0003677">
    <property type="term" value="F:DNA binding"/>
    <property type="evidence" value="ECO:0007669"/>
    <property type="project" value="UniProtKB-KW"/>
</dbReference>
<dbReference type="PROSITE" id="PS51063">
    <property type="entry name" value="HTH_CRP_2"/>
    <property type="match status" value="1"/>
</dbReference>
<dbReference type="GO" id="GO:0003700">
    <property type="term" value="F:DNA-binding transcription factor activity"/>
    <property type="evidence" value="ECO:0007669"/>
    <property type="project" value="TreeGrafter"/>
</dbReference>
<dbReference type="Pfam" id="PF13545">
    <property type="entry name" value="HTH_Crp_2"/>
    <property type="match status" value="1"/>
</dbReference>